<proteinExistence type="predicted"/>
<reference evidence="7" key="2">
    <citation type="submission" date="2021-09" db="EMBL/GenBank/DDBJ databases">
        <authorList>
            <person name="Gilroy R."/>
        </authorList>
    </citation>
    <scope>NUCLEOTIDE SEQUENCE</scope>
    <source>
        <strain evidence="7">ChiGjej5B5-7349</strain>
    </source>
</reference>
<protein>
    <submittedName>
        <fullName evidence="7">DUF4870 domain-containing protein</fullName>
    </submittedName>
</protein>
<evidence type="ECO:0000256" key="4">
    <source>
        <dbReference type="ARBA" id="ARBA00023136"/>
    </source>
</evidence>
<organism evidence="7 8">
    <name type="scientific">Brevibacterium senegalense</name>
    <dbReference type="NCBI Taxonomy" id="1033736"/>
    <lineage>
        <taxon>Bacteria</taxon>
        <taxon>Bacillati</taxon>
        <taxon>Actinomycetota</taxon>
        <taxon>Actinomycetes</taxon>
        <taxon>Micrococcales</taxon>
        <taxon>Brevibacteriaceae</taxon>
        <taxon>Brevibacterium</taxon>
    </lineage>
</organism>
<keyword evidence="2 6" id="KW-0812">Transmembrane</keyword>
<dbReference type="InterPro" id="IPR019109">
    <property type="entry name" value="MamF_MmsF"/>
</dbReference>
<comment type="caution">
    <text evidence="7">The sequence shown here is derived from an EMBL/GenBank/DDBJ whole genome shotgun (WGS) entry which is preliminary data.</text>
</comment>
<sequence length="158" mass="17065">MTQPPPVGWQQPGPYPGPQPPMVPRKTGAVAWGLSFLAYIPLPFFNIVITGIVQLCVGLAQRKHGGLAAQNGIRAANWGLTQLTWFVLLALTLAVQFITDPDGTEELTPLAVVAIVLVCVWMLLSILNLVYGIVGLVMSQRGKVAKCPAIPYLRLPRT</sequence>
<evidence type="ECO:0000256" key="5">
    <source>
        <dbReference type="SAM" id="MobiDB-lite"/>
    </source>
</evidence>
<dbReference type="Proteomes" id="UP000784435">
    <property type="component" value="Unassembled WGS sequence"/>
</dbReference>
<feature type="transmembrane region" description="Helical" evidence="6">
    <location>
        <begin position="78"/>
        <end position="98"/>
    </location>
</feature>
<evidence type="ECO:0000256" key="3">
    <source>
        <dbReference type="ARBA" id="ARBA00022989"/>
    </source>
</evidence>
<feature type="transmembrane region" description="Helical" evidence="6">
    <location>
        <begin position="110"/>
        <end position="134"/>
    </location>
</feature>
<evidence type="ECO:0000256" key="1">
    <source>
        <dbReference type="ARBA" id="ARBA00004141"/>
    </source>
</evidence>
<accession>A0A921SN68</accession>
<dbReference type="Pfam" id="PF09685">
    <property type="entry name" value="MamF_MmsF"/>
    <property type="match status" value="1"/>
</dbReference>
<evidence type="ECO:0000256" key="2">
    <source>
        <dbReference type="ARBA" id="ARBA00022692"/>
    </source>
</evidence>
<feature type="region of interest" description="Disordered" evidence="5">
    <location>
        <begin position="1"/>
        <end position="20"/>
    </location>
</feature>
<comment type="subcellular location">
    <subcellularLocation>
        <location evidence="1">Membrane</location>
        <topology evidence="1">Multi-pass membrane protein</topology>
    </subcellularLocation>
</comment>
<feature type="transmembrane region" description="Helical" evidence="6">
    <location>
        <begin position="30"/>
        <end position="57"/>
    </location>
</feature>
<keyword evidence="3 6" id="KW-1133">Transmembrane helix</keyword>
<name>A0A921SN68_9MICO</name>
<keyword evidence="4 6" id="KW-0472">Membrane</keyword>
<reference evidence="7" key="1">
    <citation type="journal article" date="2021" name="PeerJ">
        <title>Extensive microbial diversity within the chicken gut microbiome revealed by metagenomics and culture.</title>
        <authorList>
            <person name="Gilroy R."/>
            <person name="Ravi A."/>
            <person name="Getino M."/>
            <person name="Pursley I."/>
            <person name="Horton D.L."/>
            <person name="Alikhan N.F."/>
            <person name="Baker D."/>
            <person name="Gharbi K."/>
            <person name="Hall N."/>
            <person name="Watson M."/>
            <person name="Adriaenssens E.M."/>
            <person name="Foster-Nyarko E."/>
            <person name="Jarju S."/>
            <person name="Secka A."/>
            <person name="Antonio M."/>
            <person name="Oren A."/>
            <person name="Chaudhuri R.R."/>
            <person name="La Ragione R."/>
            <person name="Hildebrand F."/>
            <person name="Pallen M.J."/>
        </authorList>
    </citation>
    <scope>NUCLEOTIDE SEQUENCE</scope>
    <source>
        <strain evidence="7">ChiGjej5B5-7349</strain>
    </source>
</reference>
<evidence type="ECO:0000313" key="7">
    <source>
        <dbReference type="EMBL" id="HJG79571.1"/>
    </source>
</evidence>
<evidence type="ECO:0000256" key="6">
    <source>
        <dbReference type="SAM" id="Phobius"/>
    </source>
</evidence>
<evidence type="ECO:0000313" key="8">
    <source>
        <dbReference type="Proteomes" id="UP000784435"/>
    </source>
</evidence>
<dbReference type="EMBL" id="DYUK01000084">
    <property type="protein sequence ID" value="HJG79571.1"/>
    <property type="molecule type" value="Genomic_DNA"/>
</dbReference>
<dbReference type="AlphaFoldDB" id="A0A921SN68"/>
<gene>
    <name evidence="7" type="ORF">K8V08_04075</name>
</gene>